<feature type="region of interest" description="Disordered" evidence="6">
    <location>
        <begin position="1"/>
        <end position="25"/>
    </location>
</feature>
<evidence type="ECO:0000259" key="7">
    <source>
        <dbReference type="PROSITE" id="PS50928"/>
    </source>
</evidence>
<dbReference type="EMBL" id="AGUD01000048">
    <property type="protein sequence ID" value="EHN12075.1"/>
    <property type="molecule type" value="Genomic_DNA"/>
</dbReference>
<dbReference type="Proteomes" id="UP000005143">
    <property type="component" value="Unassembled WGS sequence"/>
</dbReference>
<evidence type="ECO:0000313" key="8">
    <source>
        <dbReference type="EMBL" id="EHN12075.1"/>
    </source>
</evidence>
<evidence type="ECO:0000313" key="9">
    <source>
        <dbReference type="Proteomes" id="UP000005143"/>
    </source>
</evidence>
<dbReference type="PROSITE" id="PS50928">
    <property type="entry name" value="ABC_TM1"/>
    <property type="match status" value="1"/>
</dbReference>
<dbReference type="InterPro" id="IPR035906">
    <property type="entry name" value="MetI-like_sf"/>
</dbReference>
<evidence type="ECO:0000256" key="1">
    <source>
        <dbReference type="ARBA" id="ARBA00004141"/>
    </source>
</evidence>
<gene>
    <name evidence="8" type="ORF">PAI11_10370</name>
</gene>
<dbReference type="CDD" id="cd06261">
    <property type="entry name" value="TM_PBP2"/>
    <property type="match status" value="1"/>
</dbReference>
<feature type="compositionally biased region" description="Gly residues" evidence="6">
    <location>
        <begin position="12"/>
        <end position="22"/>
    </location>
</feature>
<keyword evidence="3 5" id="KW-1133">Transmembrane helix</keyword>
<feature type="transmembrane region" description="Helical" evidence="5">
    <location>
        <begin position="44"/>
        <end position="70"/>
    </location>
</feature>
<name>H0E2M4_9ACTN</name>
<dbReference type="RefSeq" id="WP_007571690.1">
    <property type="nucleotide sequence ID" value="NZ_AGUD01000048.1"/>
</dbReference>
<feature type="transmembrane region" description="Helical" evidence="5">
    <location>
        <begin position="145"/>
        <end position="167"/>
    </location>
</feature>
<dbReference type="GO" id="GO:0005886">
    <property type="term" value="C:plasma membrane"/>
    <property type="evidence" value="ECO:0007669"/>
    <property type="project" value="UniProtKB-SubCell"/>
</dbReference>
<proteinExistence type="inferred from homology"/>
<feature type="transmembrane region" description="Helical" evidence="5">
    <location>
        <begin position="307"/>
        <end position="329"/>
    </location>
</feature>
<dbReference type="AlphaFoldDB" id="H0E2M4"/>
<protein>
    <submittedName>
        <fullName evidence="8">Phosphate transport system permease protein PstA (TC 3.A.1.7.1)</fullName>
    </submittedName>
</protein>
<evidence type="ECO:0000256" key="4">
    <source>
        <dbReference type="ARBA" id="ARBA00023136"/>
    </source>
</evidence>
<evidence type="ECO:0000256" key="2">
    <source>
        <dbReference type="ARBA" id="ARBA00022692"/>
    </source>
</evidence>
<accession>H0E2M4</accession>
<dbReference type="InterPro" id="IPR000515">
    <property type="entry name" value="MetI-like"/>
</dbReference>
<reference evidence="8 9" key="1">
    <citation type="journal article" date="2013" name="Biodegradation">
        <title>Quantitative proteomic analysis of ibuprofen-degrading Patulibacter sp. strain I11.</title>
        <authorList>
            <person name="Almeida B."/>
            <person name="Kjeldal H."/>
            <person name="Lolas I."/>
            <person name="Knudsen A.D."/>
            <person name="Carvalho G."/>
            <person name="Nielsen K.L."/>
            <person name="Barreto Crespo M.T."/>
            <person name="Stensballe A."/>
            <person name="Nielsen J.L."/>
        </authorList>
    </citation>
    <scope>NUCLEOTIDE SEQUENCE [LARGE SCALE GENOMIC DNA]</scope>
    <source>
        <strain evidence="8 9">I11</strain>
    </source>
</reference>
<keyword evidence="4 5" id="KW-0472">Membrane</keyword>
<comment type="similarity">
    <text evidence="5">Belongs to the binding-protein-dependent transport system permease family.</text>
</comment>
<feature type="transmembrane region" description="Helical" evidence="5">
    <location>
        <begin position="101"/>
        <end position="125"/>
    </location>
</feature>
<comment type="caution">
    <text evidence="8">The sequence shown here is derived from an EMBL/GenBank/DDBJ whole genome shotgun (WGS) entry which is preliminary data.</text>
</comment>
<keyword evidence="2 5" id="KW-0812">Transmembrane</keyword>
<evidence type="ECO:0000256" key="6">
    <source>
        <dbReference type="SAM" id="MobiDB-lite"/>
    </source>
</evidence>
<evidence type="ECO:0000256" key="3">
    <source>
        <dbReference type="ARBA" id="ARBA00022989"/>
    </source>
</evidence>
<feature type="domain" description="ABC transmembrane type-1" evidence="7">
    <location>
        <begin position="101"/>
        <end position="325"/>
    </location>
</feature>
<feature type="transmembrane region" description="Helical" evidence="5">
    <location>
        <begin position="179"/>
        <end position="200"/>
    </location>
</feature>
<comment type="subcellular location">
    <subcellularLocation>
        <location evidence="5">Cell membrane</location>
        <topology evidence="5">Multi-pass membrane protein</topology>
    </subcellularLocation>
    <subcellularLocation>
        <location evidence="1">Membrane</location>
        <topology evidence="1">Multi-pass membrane protein</topology>
    </subcellularLocation>
</comment>
<dbReference type="GO" id="GO:0055085">
    <property type="term" value="P:transmembrane transport"/>
    <property type="evidence" value="ECO:0007669"/>
    <property type="project" value="InterPro"/>
</dbReference>
<dbReference type="OrthoDB" id="9775069at2"/>
<keyword evidence="5" id="KW-0813">Transport</keyword>
<sequence>MSTPTLPARPAGGAGAGAGSGANGPRERLRRLRAELRHWRVTDLIGVAAAWVVGIGLCVVAASILGYMLVQGLRYLSLDLLVTQPEPSLNQTRSGGILDPILGTVIMVIVGTLIALPLAVGAALWVVEFGRPRWLARTVESMIEVIAGSPSIVIAIFGLAIFQLPLMSWMSFTADGGAVFGRSFLTAGAMMSLIAIPSIFTATREALLSIPQHLREASYALGKTRWSTIRAVLLPSVRPGIATGTALGMGRIAGDTAIIVVLLGATLRIEPEGGVPLWGTLTGTGSTLTSYVYNNSPAGEGGAPEKAYAAAFVLLLIVLALNALVSIAGRRDPARTLQK</sequence>
<dbReference type="PANTHER" id="PTHR43470">
    <property type="entry name" value="PHOSPHATE TRANSPORT SYSTEM PERMEASE PROTEIN PSTA-RELATED"/>
    <property type="match status" value="1"/>
</dbReference>
<dbReference type="Pfam" id="PF00528">
    <property type="entry name" value="BPD_transp_1"/>
    <property type="match status" value="1"/>
</dbReference>
<dbReference type="PANTHER" id="PTHR43470:SF3">
    <property type="entry name" value="PHOSPHATE TRANSPORT SYSTEM PERMEASE PROTEIN PSTA-RELATED"/>
    <property type="match status" value="1"/>
</dbReference>
<evidence type="ECO:0000256" key="5">
    <source>
        <dbReference type="RuleBase" id="RU363032"/>
    </source>
</evidence>
<dbReference type="Gene3D" id="1.10.3720.10">
    <property type="entry name" value="MetI-like"/>
    <property type="match status" value="1"/>
</dbReference>
<keyword evidence="9" id="KW-1185">Reference proteome</keyword>
<organism evidence="8 9">
    <name type="scientific">Patulibacter medicamentivorans</name>
    <dbReference type="NCBI Taxonomy" id="1097667"/>
    <lineage>
        <taxon>Bacteria</taxon>
        <taxon>Bacillati</taxon>
        <taxon>Actinomycetota</taxon>
        <taxon>Thermoleophilia</taxon>
        <taxon>Solirubrobacterales</taxon>
        <taxon>Patulibacteraceae</taxon>
        <taxon>Patulibacter</taxon>
    </lineage>
</organism>
<dbReference type="SUPFAM" id="SSF161098">
    <property type="entry name" value="MetI-like"/>
    <property type="match status" value="1"/>
</dbReference>